<dbReference type="EMBL" id="CAJVPJ010000993">
    <property type="protein sequence ID" value="CAG8569724.1"/>
    <property type="molecule type" value="Genomic_DNA"/>
</dbReference>
<proteinExistence type="predicted"/>
<gene>
    <name evidence="1" type="ORF">POCULU_LOCUS5932</name>
</gene>
<sequence length="39" mass="4587">MEEKLNNEDNEEVTDKSLPIIFVDRDSIRLHNNNAFTKP</sequence>
<organism evidence="1 2">
    <name type="scientific">Paraglomus occultum</name>
    <dbReference type="NCBI Taxonomy" id="144539"/>
    <lineage>
        <taxon>Eukaryota</taxon>
        <taxon>Fungi</taxon>
        <taxon>Fungi incertae sedis</taxon>
        <taxon>Mucoromycota</taxon>
        <taxon>Glomeromycotina</taxon>
        <taxon>Glomeromycetes</taxon>
        <taxon>Paraglomerales</taxon>
        <taxon>Paraglomeraceae</taxon>
        <taxon>Paraglomus</taxon>
    </lineage>
</organism>
<reference evidence="1" key="1">
    <citation type="submission" date="2021-06" db="EMBL/GenBank/DDBJ databases">
        <authorList>
            <person name="Kallberg Y."/>
            <person name="Tangrot J."/>
            <person name="Rosling A."/>
        </authorList>
    </citation>
    <scope>NUCLEOTIDE SEQUENCE</scope>
    <source>
        <strain evidence="1">IA702</strain>
    </source>
</reference>
<comment type="caution">
    <text evidence="1">The sequence shown here is derived from an EMBL/GenBank/DDBJ whole genome shotgun (WGS) entry which is preliminary data.</text>
</comment>
<dbReference type="Proteomes" id="UP000789572">
    <property type="component" value="Unassembled WGS sequence"/>
</dbReference>
<name>A0A9N9FYT0_9GLOM</name>
<protein>
    <submittedName>
        <fullName evidence="1">3561_t:CDS:1</fullName>
    </submittedName>
</protein>
<keyword evidence="2" id="KW-1185">Reference proteome</keyword>
<evidence type="ECO:0000313" key="2">
    <source>
        <dbReference type="Proteomes" id="UP000789572"/>
    </source>
</evidence>
<dbReference type="AlphaFoldDB" id="A0A9N9FYT0"/>
<evidence type="ECO:0000313" key="1">
    <source>
        <dbReference type="EMBL" id="CAG8569724.1"/>
    </source>
</evidence>
<accession>A0A9N9FYT0</accession>